<proteinExistence type="predicted"/>
<dbReference type="Proteomes" id="UP000724148">
    <property type="component" value="Unassembled WGS sequence"/>
</dbReference>
<evidence type="ECO:0000313" key="2">
    <source>
        <dbReference type="Proteomes" id="UP000724148"/>
    </source>
</evidence>
<dbReference type="AlphaFoldDB" id="A0A931WPQ1"/>
<comment type="caution">
    <text evidence="1">The sequence shown here is derived from an EMBL/GenBank/DDBJ whole genome shotgun (WGS) entry which is preliminary data.</text>
</comment>
<reference evidence="1" key="1">
    <citation type="submission" date="2020-07" db="EMBL/GenBank/DDBJ databases">
        <title>Huge and variable diversity of episymbiotic CPR bacteria and DPANN archaea in groundwater ecosystems.</title>
        <authorList>
            <person name="He C.Y."/>
            <person name="Keren R."/>
            <person name="Whittaker M."/>
            <person name="Farag I.F."/>
            <person name="Doudna J."/>
            <person name="Cate J.H.D."/>
            <person name="Banfield J.F."/>
        </authorList>
    </citation>
    <scope>NUCLEOTIDE SEQUENCE</scope>
    <source>
        <strain evidence="1">NC_groundwater_193_Ag_S-0.1um_51_7</strain>
    </source>
</reference>
<evidence type="ECO:0000313" key="1">
    <source>
        <dbReference type="EMBL" id="MBI2097210.1"/>
    </source>
</evidence>
<gene>
    <name evidence="1" type="ORF">HYT40_03650</name>
</gene>
<accession>A0A931WPQ1</accession>
<name>A0A931WPQ1_9BACT</name>
<organism evidence="1 2">
    <name type="scientific">Candidatus Sungiibacteriota bacterium</name>
    <dbReference type="NCBI Taxonomy" id="2750080"/>
    <lineage>
        <taxon>Bacteria</taxon>
        <taxon>Candidatus Sungiibacteriota</taxon>
    </lineage>
</organism>
<dbReference type="EMBL" id="JACOZA010000086">
    <property type="protein sequence ID" value="MBI2097210.1"/>
    <property type="molecule type" value="Genomic_DNA"/>
</dbReference>
<sequence>MKKYRVWEMGDAKQQGLPQTVEADGFEIEGGVLSFWLRGEVFHAWGSGAWHSIKEIVEEKNAAR</sequence>
<protein>
    <submittedName>
        <fullName evidence="1">Uncharacterized protein</fullName>
    </submittedName>
</protein>